<proteinExistence type="predicted"/>
<dbReference type="AlphaFoldDB" id="A0A6A5TQE8"/>
<keyword evidence="2" id="KW-1185">Reference proteome</keyword>
<name>A0A6A5TQE8_9PLEO</name>
<organism evidence="1 2">
    <name type="scientific">Byssothecium circinans</name>
    <dbReference type="NCBI Taxonomy" id="147558"/>
    <lineage>
        <taxon>Eukaryota</taxon>
        <taxon>Fungi</taxon>
        <taxon>Dikarya</taxon>
        <taxon>Ascomycota</taxon>
        <taxon>Pezizomycotina</taxon>
        <taxon>Dothideomycetes</taxon>
        <taxon>Pleosporomycetidae</taxon>
        <taxon>Pleosporales</taxon>
        <taxon>Massarineae</taxon>
        <taxon>Massarinaceae</taxon>
        <taxon>Byssothecium</taxon>
    </lineage>
</organism>
<dbReference type="Proteomes" id="UP000800035">
    <property type="component" value="Unassembled WGS sequence"/>
</dbReference>
<dbReference type="EMBL" id="ML976998">
    <property type="protein sequence ID" value="KAF1954648.1"/>
    <property type="molecule type" value="Genomic_DNA"/>
</dbReference>
<accession>A0A6A5TQE8</accession>
<evidence type="ECO:0000313" key="1">
    <source>
        <dbReference type="EMBL" id="KAF1954648.1"/>
    </source>
</evidence>
<reference evidence="1" key="1">
    <citation type="journal article" date="2020" name="Stud. Mycol.">
        <title>101 Dothideomycetes genomes: a test case for predicting lifestyles and emergence of pathogens.</title>
        <authorList>
            <person name="Haridas S."/>
            <person name="Albert R."/>
            <person name="Binder M."/>
            <person name="Bloem J."/>
            <person name="Labutti K."/>
            <person name="Salamov A."/>
            <person name="Andreopoulos B."/>
            <person name="Baker S."/>
            <person name="Barry K."/>
            <person name="Bills G."/>
            <person name="Bluhm B."/>
            <person name="Cannon C."/>
            <person name="Castanera R."/>
            <person name="Culley D."/>
            <person name="Daum C."/>
            <person name="Ezra D."/>
            <person name="Gonzalez J."/>
            <person name="Henrissat B."/>
            <person name="Kuo A."/>
            <person name="Liang C."/>
            <person name="Lipzen A."/>
            <person name="Lutzoni F."/>
            <person name="Magnuson J."/>
            <person name="Mondo S."/>
            <person name="Nolan M."/>
            <person name="Ohm R."/>
            <person name="Pangilinan J."/>
            <person name="Park H.-J."/>
            <person name="Ramirez L."/>
            <person name="Alfaro M."/>
            <person name="Sun H."/>
            <person name="Tritt A."/>
            <person name="Yoshinaga Y."/>
            <person name="Zwiers L.-H."/>
            <person name="Turgeon B."/>
            <person name="Goodwin S."/>
            <person name="Spatafora J."/>
            <person name="Crous P."/>
            <person name="Grigoriev I."/>
        </authorList>
    </citation>
    <scope>NUCLEOTIDE SEQUENCE</scope>
    <source>
        <strain evidence="1">CBS 675.92</strain>
    </source>
</reference>
<gene>
    <name evidence="1" type="ORF">CC80DRAFT_123522</name>
</gene>
<evidence type="ECO:0000313" key="2">
    <source>
        <dbReference type="Proteomes" id="UP000800035"/>
    </source>
</evidence>
<protein>
    <submittedName>
        <fullName evidence="1">Uncharacterized protein</fullName>
    </submittedName>
</protein>
<sequence>MATTPANLNGRYLVQSGLDGQGQLTLYIDTTLTNATGSHPCDAYHIDAGTGAIQHRAIPSPSITVQEFGWFSLPATFRTIYLAQLAPLDRSMDTWIANLMGTLAQNWTNNWTANDGNWV</sequence>